<evidence type="ECO:0000313" key="3">
    <source>
        <dbReference type="Proteomes" id="UP000006798"/>
    </source>
</evidence>
<dbReference type="PANTHER" id="PTHR42686">
    <property type="entry name" value="GH17980P-RELATED"/>
    <property type="match status" value="1"/>
</dbReference>
<name>F8GSM5_CUPNN</name>
<protein>
    <submittedName>
        <fullName evidence="2">Pyridoxal 4-dehydrogenase Pld</fullName>
        <ecNumber evidence="2">1.1.1.107</ecNumber>
    </submittedName>
</protein>
<dbReference type="AlphaFoldDB" id="F8GSM5"/>
<dbReference type="GeneID" id="34305655"/>
<dbReference type="KEGG" id="cnc:CNE_2c21340"/>
<dbReference type="GO" id="GO:0005829">
    <property type="term" value="C:cytosol"/>
    <property type="evidence" value="ECO:0007669"/>
    <property type="project" value="TreeGrafter"/>
</dbReference>
<organism evidence="2 3">
    <name type="scientific">Cupriavidus necator (strain ATCC 43291 / DSM 13513 / CCUG 52238 / LMG 8453 / N-1)</name>
    <name type="common">Ralstonia eutropha</name>
    <dbReference type="NCBI Taxonomy" id="1042878"/>
    <lineage>
        <taxon>Bacteria</taxon>
        <taxon>Pseudomonadati</taxon>
        <taxon>Pseudomonadota</taxon>
        <taxon>Betaproteobacteria</taxon>
        <taxon>Burkholderiales</taxon>
        <taxon>Burkholderiaceae</taxon>
        <taxon>Cupriavidus</taxon>
    </lineage>
</organism>
<accession>F8GSM5</accession>
<dbReference type="PANTHER" id="PTHR42686:SF1">
    <property type="entry name" value="GH17980P-RELATED"/>
    <property type="match status" value="1"/>
</dbReference>
<evidence type="ECO:0000313" key="2">
    <source>
        <dbReference type="EMBL" id="AEI81083.1"/>
    </source>
</evidence>
<dbReference type="EC" id="1.1.1.107" evidence="2"/>
<proteinExistence type="predicted"/>
<dbReference type="InterPro" id="IPR020471">
    <property type="entry name" value="AKR"/>
</dbReference>
<dbReference type="EMBL" id="CP002878">
    <property type="protein sequence ID" value="AEI81083.1"/>
    <property type="molecule type" value="Genomic_DNA"/>
</dbReference>
<reference evidence="2 3" key="1">
    <citation type="journal article" date="2011" name="J. Bacteriol.">
        <title>Complete genome sequence of the type strain Cupriavidus necator N-1.</title>
        <authorList>
            <person name="Poehlein A."/>
            <person name="Kusian B."/>
            <person name="Friedrich B."/>
            <person name="Daniel R."/>
            <person name="Bowien B."/>
        </authorList>
    </citation>
    <scope>NUCLEOTIDE SEQUENCE [LARGE SCALE GENOMIC DNA]</scope>
    <source>
        <strain evidence="3">ATCC 43291 / DSM 13513 / CCUG 52238 / LMG 8453 / N-1</strain>
    </source>
</reference>
<dbReference type="CDD" id="cd19152">
    <property type="entry name" value="AKR_AKR15A"/>
    <property type="match status" value="1"/>
</dbReference>
<dbReference type="Pfam" id="PF00248">
    <property type="entry name" value="Aldo_ket_red"/>
    <property type="match status" value="1"/>
</dbReference>
<evidence type="ECO:0000259" key="1">
    <source>
        <dbReference type="Pfam" id="PF00248"/>
    </source>
</evidence>
<dbReference type="Proteomes" id="UP000006798">
    <property type="component" value="Chromosome 2"/>
</dbReference>
<keyword evidence="2" id="KW-0560">Oxidoreductase</keyword>
<gene>
    <name evidence="2" type="primary">pld2</name>
    <name evidence="2" type="ordered locus">CNE_2c21340</name>
</gene>
<sequence length="339" mass="37248">MDIKDKLAGSVLGFGTAPLGNMFRDILEAEAQATVDAAWAQGVRYYDTAPFYGAGLAEIRLGEALSRHKRDEFVLSTKVGRLILDEVEDASARALGEKSGLFAAGRPNKLVVDYTADGTLRSIEDSLKRMKTDRFDFVWVHDIAQDFYGDEWLSYFETARKGAFRVLTRLREEGVIEAWGLGVNRVEPIELTLDLAEAQPDGFLLAGRYSLLEHERALQRLMPKAAERKTGIVVGGPYSSGILAGGAHFEYQKAPPEIIARVERIKAVAQRHGVSIKAAALQFVLANPVVAAVIPGASRPERIAEDVAALKEVIPADFWRELREQHLVAANAPLPVDRV</sequence>
<feature type="domain" description="NADP-dependent oxidoreductase" evidence="1">
    <location>
        <begin position="12"/>
        <end position="324"/>
    </location>
</feature>
<dbReference type="RefSeq" id="WP_013953759.1">
    <property type="nucleotide sequence ID" value="NC_015723.1"/>
</dbReference>
<dbReference type="InterPro" id="IPR023210">
    <property type="entry name" value="NADP_OxRdtase_dom"/>
</dbReference>
<dbReference type="InterPro" id="IPR036812">
    <property type="entry name" value="NAD(P)_OxRdtase_dom_sf"/>
</dbReference>
<dbReference type="GO" id="GO:0050235">
    <property type="term" value="F:pyridoxal 4-dehydrogenase activity"/>
    <property type="evidence" value="ECO:0007669"/>
    <property type="project" value="UniProtKB-EC"/>
</dbReference>
<dbReference type="Gene3D" id="3.20.20.100">
    <property type="entry name" value="NADP-dependent oxidoreductase domain"/>
    <property type="match status" value="1"/>
</dbReference>
<dbReference type="HOGENOM" id="CLU_023205_5_0_4"/>
<dbReference type="SUPFAM" id="SSF51430">
    <property type="entry name" value="NAD(P)-linked oxidoreductase"/>
    <property type="match status" value="1"/>
</dbReference>